<protein>
    <submittedName>
        <fullName evidence="2">Uncharacterized protein</fullName>
    </submittedName>
</protein>
<evidence type="ECO:0000313" key="2">
    <source>
        <dbReference type="EMBL" id="OUQ35906.1"/>
    </source>
</evidence>
<keyword evidence="1" id="KW-0812">Transmembrane</keyword>
<keyword evidence="3" id="KW-1185">Reference proteome</keyword>
<dbReference type="Proteomes" id="UP000195305">
    <property type="component" value="Unassembled WGS sequence"/>
</dbReference>
<name>A0A1Y4T139_9FIRM</name>
<dbReference type="RefSeq" id="WP_087357205.1">
    <property type="nucleotide sequence ID" value="NZ_JACJKO010000014.1"/>
</dbReference>
<gene>
    <name evidence="2" type="ORF">B5E75_02420</name>
</gene>
<sequence>MFHDVGKKLKICAYIFIVFYVFKSICFQFQFMWSLQSMMVLFFDFIFAVVIALVIYGCGLVIQLFENRKVL</sequence>
<feature type="transmembrane region" description="Helical" evidence="1">
    <location>
        <begin position="39"/>
        <end position="65"/>
    </location>
</feature>
<proteinExistence type="predicted"/>
<evidence type="ECO:0000313" key="3">
    <source>
        <dbReference type="Proteomes" id="UP000195305"/>
    </source>
</evidence>
<evidence type="ECO:0000256" key="1">
    <source>
        <dbReference type="SAM" id="Phobius"/>
    </source>
</evidence>
<reference evidence="2 3" key="1">
    <citation type="journal article" date="2018" name="BMC Genomics">
        <title>Whole genome sequencing and function prediction of 133 gut anaerobes isolated from chicken caecum in pure cultures.</title>
        <authorList>
            <person name="Medvecky M."/>
            <person name="Cejkova D."/>
            <person name="Polansky O."/>
            <person name="Karasova D."/>
            <person name="Kubasova T."/>
            <person name="Cizek A."/>
            <person name="Rychlik I."/>
        </authorList>
    </citation>
    <scope>NUCLEOTIDE SEQUENCE [LARGE SCALE GENOMIC DNA]</scope>
    <source>
        <strain evidence="2 3">An13</strain>
    </source>
</reference>
<feature type="transmembrane region" description="Helical" evidence="1">
    <location>
        <begin position="12"/>
        <end position="33"/>
    </location>
</feature>
<keyword evidence="1" id="KW-1133">Transmembrane helix</keyword>
<organism evidence="2 3">
    <name type="scientific">Massilimicrobiota timonensis</name>
    <dbReference type="NCBI Taxonomy" id="1776392"/>
    <lineage>
        <taxon>Bacteria</taxon>
        <taxon>Bacillati</taxon>
        <taxon>Bacillota</taxon>
        <taxon>Erysipelotrichia</taxon>
        <taxon>Erysipelotrichales</taxon>
        <taxon>Erysipelotrichaceae</taxon>
        <taxon>Massilimicrobiota</taxon>
    </lineage>
</organism>
<comment type="caution">
    <text evidence="2">The sequence shown here is derived from an EMBL/GenBank/DDBJ whole genome shotgun (WGS) entry which is preliminary data.</text>
</comment>
<accession>A0A1Y4T139</accession>
<dbReference type="AlphaFoldDB" id="A0A1Y4T139"/>
<dbReference type="EMBL" id="NFLJ01000005">
    <property type="protein sequence ID" value="OUQ35906.1"/>
    <property type="molecule type" value="Genomic_DNA"/>
</dbReference>
<keyword evidence="1" id="KW-0472">Membrane</keyword>